<organism evidence="1">
    <name type="scientific">Podoviridae sp. ctIlO27</name>
    <dbReference type="NCBI Taxonomy" id="2825238"/>
    <lineage>
        <taxon>Viruses</taxon>
        <taxon>Duplodnaviria</taxon>
        <taxon>Heunggongvirae</taxon>
        <taxon>Uroviricota</taxon>
        <taxon>Caudoviricetes</taxon>
    </lineage>
</organism>
<proteinExistence type="predicted"/>
<name>A0A8S5PXJ9_9CAUD</name>
<reference evidence="1" key="1">
    <citation type="journal article" date="2021" name="Proc. Natl. Acad. Sci. U.S.A.">
        <title>A Catalog of Tens of Thousands of Viruses from Human Metagenomes Reveals Hidden Associations with Chronic Diseases.</title>
        <authorList>
            <person name="Tisza M.J."/>
            <person name="Buck C.B."/>
        </authorList>
    </citation>
    <scope>NUCLEOTIDE SEQUENCE</scope>
    <source>
        <strain evidence="1">CtIlO27</strain>
    </source>
</reference>
<evidence type="ECO:0000313" key="1">
    <source>
        <dbReference type="EMBL" id="DAE11766.1"/>
    </source>
</evidence>
<dbReference type="EMBL" id="BK015536">
    <property type="protein sequence ID" value="DAE11766.1"/>
    <property type="molecule type" value="Genomic_DNA"/>
</dbReference>
<protein>
    <submittedName>
        <fullName evidence="1">Uncharacterized protein</fullName>
    </submittedName>
</protein>
<accession>A0A8S5PXJ9</accession>
<sequence>MAELTKKADVSGLAGTYDAIVGAVAFPDGVGAALDKSSLNSRLVKKVSLASLQACVRNLEAKFSGNCNCFTNTNCCQTCQTTTCQSTYCQSQYCQACQSTICQSCQSQCYNCNCSTDCERHSH</sequence>